<evidence type="ECO:0000313" key="2">
    <source>
        <dbReference type="Proteomes" id="UP001190700"/>
    </source>
</evidence>
<accession>A0AAE0BPQ4</accession>
<organism evidence="1 2">
    <name type="scientific">Cymbomonas tetramitiformis</name>
    <dbReference type="NCBI Taxonomy" id="36881"/>
    <lineage>
        <taxon>Eukaryota</taxon>
        <taxon>Viridiplantae</taxon>
        <taxon>Chlorophyta</taxon>
        <taxon>Pyramimonadophyceae</taxon>
        <taxon>Pyramimonadales</taxon>
        <taxon>Pyramimonadaceae</taxon>
        <taxon>Cymbomonas</taxon>
    </lineage>
</organism>
<gene>
    <name evidence="1" type="ORF">CYMTET_50469</name>
</gene>
<comment type="caution">
    <text evidence="1">The sequence shown here is derived from an EMBL/GenBank/DDBJ whole genome shotgun (WGS) entry which is preliminary data.</text>
</comment>
<dbReference type="AlphaFoldDB" id="A0AAE0BPQ4"/>
<evidence type="ECO:0000313" key="1">
    <source>
        <dbReference type="EMBL" id="KAK3239614.1"/>
    </source>
</evidence>
<reference evidence="1 2" key="1">
    <citation type="journal article" date="2015" name="Genome Biol. Evol.">
        <title>Comparative Genomics of a Bacterivorous Green Alga Reveals Evolutionary Causalities and Consequences of Phago-Mixotrophic Mode of Nutrition.</title>
        <authorList>
            <person name="Burns J.A."/>
            <person name="Paasch A."/>
            <person name="Narechania A."/>
            <person name="Kim E."/>
        </authorList>
    </citation>
    <scope>NUCLEOTIDE SEQUENCE [LARGE SCALE GENOMIC DNA]</scope>
    <source>
        <strain evidence="1 2">PLY_AMNH</strain>
    </source>
</reference>
<dbReference type="Proteomes" id="UP001190700">
    <property type="component" value="Unassembled WGS sequence"/>
</dbReference>
<keyword evidence="2" id="KW-1185">Reference proteome</keyword>
<proteinExistence type="predicted"/>
<sequence>MHTLTLCQIFQVTADDGSEAFAAAVAEYGAPAVLAGGESDGIDVSAYGFAVSDSGSGVMSELESLTCQVRAMEEKVGMHLPHVSLLDSDDVREHPAPVNAPSANAVASDVPQQVVPHVGGASAPGGVPAVTCHYSVPAEEFPGGIDLVPVRHYVPSMTIEPPISAVACSFEPATESFVEPADAHEHYSIDKFLSGSETDVLDQSESEKSFVETL</sequence>
<protein>
    <submittedName>
        <fullName evidence="1">Uncharacterized protein</fullName>
    </submittedName>
</protein>
<dbReference type="EMBL" id="LGRX02033864">
    <property type="protein sequence ID" value="KAK3239614.1"/>
    <property type="molecule type" value="Genomic_DNA"/>
</dbReference>
<name>A0AAE0BPQ4_9CHLO</name>